<evidence type="ECO:0000256" key="1">
    <source>
        <dbReference type="ARBA" id="ARBA00022842"/>
    </source>
</evidence>
<dbReference type="Pfam" id="PF01850">
    <property type="entry name" value="PIN"/>
    <property type="match status" value="1"/>
</dbReference>
<dbReference type="PANTHER" id="PTHR35901">
    <property type="entry name" value="RIBONUCLEASE VAPC3"/>
    <property type="match status" value="1"/>
</dbReference>
<dbReference type="Proteomes" id="UP000184041">
    <property type="component" value="Unassembled WGS sequence"/>
</dbReference>
<dbReference type="InterPro" id="IPR044153">
    <property type="entry name" value="PIN_Pae0151-like"/>
</dbReference>
<dbReference type="InterPro" id="IPR029060">
    <property type="entry name" value="PIN-like_dom_sf"/>
</dbReference>
<evidence type="ECO:0000313" key="3">
    <source>
        <dbReference type="EMBL" id="SHF89973.1"/>
    </source>
</evidence>
<evidence type="ECO:0000313" key="4">
    <source>
        <dbReference type="Proteomes" id="UP000184041"/>
    </source>
</evidence>
<dbReference type="InterPro" id="IPR051619">
    <property type="entry name" value="TypeII_TA_RNase_PINc/VapC"/>
</dbReference>
<keyword evidence="1" id="KW-0460">Magnesium</keyword>
<dbReference type="RefSeq" id="WP_073065440.1">
    <property type="nucleotide sequence ID" value="NZ_FQUS01000015.1"/>
</dbReference>
<dbReference type="PANTHER" id="PTHR35901:SF1">
    <property type="entry name" value="EXONUCLEASE VAPC9"/>
    <property type="match status" value="1"/>
</dbReference>
<dbReference type="EMBL" id="FQUS01000015">
    <property type="protein sequence ID" value="SHF89973.1"/>
    <property type="molecule type" value="Genomic_DNA"/>
</dbReference>
<reference evidence="3 4" key="1">
    <citation type="submission" date="2016-11" db="EMBL/GenBank/DDBJ databases">
        <authorList>
            <person name="Jaros S."/>
            <person name="Januszkiewicz K."/>
            <person name="Wedrychowicz H."/>
        </authorList>
    </citation>
    <scope>NUCLEOTIDE SEQUENCE [LARGE SCALE GENOMIC DNA]</scope>
    <source>
        <strain evidence="3 4">DSM 21986</strain>
    </source>
</reference>
<organism evidence="3 4">
    <name type="scientific">Fodinibius roseus</name>
    <dbReference type="NCBI Taxonomy" id="1194090"/>
    <lineage>
        <taxon>Bacteria</taxon>
        <taxon>Pseudomonadati</taxon>
        <taxon>Balneolota</taxon>
        <taxon>Balneolia</taxon>
        <taxon>Balneolales</taxon>
        <taxon>Balneolaceae</taxon>
        <taxon>Fodinibius</taxon>
    </lineage>
</organism>
<sequence>MIVVDTNILAHFWLPSDSTELCDSLYQQDPEWVAPILWRSEFRNVVSLYLRKDLINLAEALLIVEKAELQMKNNQFQVNSVQVLHHVSESTCSSYDCEFISLAEDLDLELITLDKQLLSEFPNLAKYPDQIINT</sequence>
<name>A0A1M5FEL8_9BACT</name>
<accession>A0A1M5FEL8</accession>
<keyword evidence="4" id="KW-1185">Reference proteome</keyword>
<dbReference type="SUPFAM" id="SSF88723">
    <property type="entry name" value="PIN domain-like"/>
    <property type="match status" value="1"/>
</dbReference>
<gene>
    <name evidence="3" type="ORF">SAMN05443144_1153</name>
</gene>
<dbReference type="InterPro" id="IPR002716">
    <property type="entry name" value="PIN_dom"/>
</dbReference>
<dbReference type="OrthoDB" id="1494007at2"/>
<protein>
    <submittedName>
        <fullName evidence="3">Predicted nucleic acid-binding protein, contains PIN domain</fullName>
    </submittedName>
</protein>
<dbReference type="AlphaFoldDB" id="A0A1M5FEL8"/>
<dbReference type="Gene3D" id="3.40.50.1010">
    <property type="entry name" value="5'-nuclease"/>
    <property type="match status" value="1"/>
</dbReference>
<evidence type="ECO:0000259" key="2">
    <source>
        <dbReference type="Pfam" id="PF01850"/>
    </source>
</evidence>
<feature type="domain" description="PIN" evidence="2">
    <location>
        <begin position="2"/>
        <end position="117"/>
    </location>
</feature>
<dbReference type="CDD" id="cd09873">
    <property type="entry name" value="PIN_Pae0151-like"/>
    <property type="match status" value="1"/>
</dbReference>
<proteinExistence type="predicted"/>
<dbReference type="STRING" id="1194090.SAMN05443144_1153"/>